<dbReference type="InterPro" id="IPR011051">
    <property type="entry name" value="RmlC_Cupin_sf"/>
</dbReference>
<dbReference type="InterPro" id="IPR051610">
    <property type="entry name" value="GPI/OXD"/>
</dbReference>
<organism evidence="3 4">
    <name type="scientific">Halorubellus litoreus</name>
    <dbReference type="NCBI Taxonomy" id="755308"/>
    <lineage>
        <taxon>Archaea</taxon>
        <taxon>Methanobacteriati</taxon>
        <taxon>Methanobacteriota</taxon>
        <taxon>Stenosarchaea group</taxon>
        <taxon>Halobacteria</taxon>
        <taxon>Halobacteriales</taxon>
        <taxon>Halorubellaceae</taxon>
        <taxon>Halorubellus</taxon>
    </lineage>
</organism>
<dbReference type="RefSeq" id="WP_336349878.1">
    <property type="nucleotide sequence ID" value="NZ_JAZAQL010000002.1"/>
</dbReference>
<dbReference type="AlphaFoldDB" id="A0ABD5VCU0"/>
<dbReference type="SUPFAM" id="SSF51182">
    <property type="entry name" value="RmlC-like cupins"/>
    <property type="match status" value="1"/>
</dbReference>
<evidence type="ECO:0000313" key="3">
    <source>
        <dbReference type="EMBL" id="MFC6952896.1"/>
    </source>
</evidence>
<reference evidence="3 4" key="1">
    <citation type="journal article" date="2019" name="Int. J. Syst. Evol. Microbiol.">
        <title>The Global Catalogue of Microorganisms (GCM) 10K type strain sequencing project: providing services to taxonomists for standard genome sequencing and annotation.</title>
        <authorList>
            <consortium name="The Broad Institute Genomics Platform"/>
            <consortium name="The Broad Institute Genome Sequencing Center for Infectious Disease"/>
            <person name="Wu L."/>
            <person name="Ma J."/>
        </authorList>
    </citation>
    <scope>NUCLEOTIDE SEQUENCE [LARGE SCALE GENOMIC DNA]</scope>
    <source>
        <strain evidence="3 4">GX26</strain>
    </source>
</reference>
<keyword evidence="1" id="KW-0479">Metal-binding</keyword>
<keyword evidence="4" id="KW-1185">Reference proteome</keyword>
<dbReference type="Pfam" id="PF07883">
    <property type="entry name" value="Cupin_2"/>
    <property type="match status" value="1"/>
</dbReference>
<evidence type="ECO:0000313" key="4">
    <source>
        <dbReference type="Proteomes" id="UP001596395"/>
    </source>
</evidence>
<proteinExistence type="predicted"/>
<protein>
    <submittedName>
        <fullName evidence="3">Cupin domain-containing protein</fullName>
    </submittedName>
</protein>
<dbReference type="PANTHER" id="PTHR35848">
    <property type="entry name" value="OXALATE-BINDING PROTEIN"/>
    <property type="match status" value="1"/>
</dbReference>
<name>A0ABD5VCU0_9EURY</name>
<sequence>MSYTLAAASDVESVMDEDYGAMWFLRDALATEDLGVTILELEPRARGKEHDHAHDGQEEVYVCVRGVVDVDFDGGADADGGETVRLAENEAVRVSAGQTRQLQNRGEERAKLVLVGTTPAA</sequence>
<gene>
    <name evidence="3" type="ORF">ACFQGB_08475</name>
</gene>
<evidence type="ECO:0000259" key="2">
    <source>
        <dbReference type="Pfam" id="PF07883"/>
    </source>
</evidence>
<dbReference type="GO" id="GO:0046872">
    <property type="term" value="F:metal ion binding"/>
    <property type="evidence" value="ECO:0007669"/>
    <property type="project" value="UniProtKB-KW"/>
</dbReference>
<evidence type="ECO:0000256" key="1">
    <source>
        <dbReference type="ARBA" id="ARBA00022723"/>
    </source>
</evidence>
<dbReference type="PANTHER" id="PTHR35848:SF9">
    <property type="entry name" value="SLL1358 PROTEIN"/>
    <property type="match status" value="1"/>
</dbReference>
<dbReference type="EMBL" id="JBHSXN010000002">
    <property type="protein sequence ID" value="MFC6952896.1"/>
    <property type="molecule type" value="Genomic_DNA"/>
</dbReference>
<feature type="domain" description="Cupin type-2" evidence="2">
    <location>
        <begin position="39"/>
        <end position="115"/>
    </location>
</feature>
<comment type="caution">
    <text evidence="3">The sequence shown here is derived from an EMBL/GenBank/DDBJ whole genome shotgun (WGS) entry which is preliminary data.</text>
</comment>
<dbReference type="InterPro" id="IPR013096">
    <property type="entry name" value="Cupin_2"/>
</dbReference>
<dbReference type="InterPro" id="IPR014710">
    <property type="entry name" value="RmlC-like_jellyroll"/>
</dbReference>
<dbReference type="Proteomes" id="UP001596395">
    <property type="component" value="Unassembled WGS sequence"/>
</dbReference>
<dbReference type="Gene3D" id="2.60.120.10">
    <property type="entry name" value="Jelly Rolls"/>
    <property type="match status" value="1"/>
</dbReference>
<accession>A0ABD5VCU0</accession>